<keyword evidence="3" id="KW-1185">Reference proteome</keyword>
<dbReference type="PANTHER" id="PTHR46312">
    <property type="entry name" value="NACHT DOMAIN-CONTAINING PROTEIN"/>
    <property type="match status" value="1"/>
</dbReference>
<evidence type="ECO:0000313" key="3">
    <source>
        <dbReference type="Proteomes" id="UP001163046"/>
    </source>
</evidence>
<dbReference type="AlphaFoldDB" id="A0A9W9YTG1"/>
<proteinExistence type="predicted"/>
<dbReference type="InterPro" id="IPR007111">
    <property type="entry name" value="NACHT_NTPase"/>
</dbReference>
<comment type="caution">
    <text evidence="2">The sequence shown here is derived from an EMBL/GenBank/DDBJ whole genome shotgun (WGS) entry which is preliminary data.</text>
</comment>
<protein>
    <recommendedName>
        <fullName evidence="1">NACHT domain-containing protein</fullName>
    </recommendedName>
</protein>
<dbReference type="SUPFAM" id="SSF52540">
    <property type="entry name" value="P-loop containing nucleoside triphosphate hydrolases"/>
    <property type="match status" value="1"/>
</dbReference>
<name>A0A9W9YTG1_9CNID</name>
<feature type="domain" description="NACHT" evidence="1">
    <location>
        <begin position="81"/>
        <end position="210"/>
    </location>
</feature>
<sequence>MAESPPERPFDLETSLKKLAARYRRTATVPTSVWSAKSKVDIRKVYTRLSMVKEDKSVPDKSVPVEYADLFTKTERGVLPTRILVEGQAGIGKSTFAKKLSLDWVERDETNVVQERNVLKKFEVVLFIKLREVSHCQTLREVISSSDIFPEEDKHLTDDLLRYITENQEKVLLLFDGYDEYGKGSDSEVYDVFKGDKLRDCCVLMTSRSSQADDVREFADVQAEITGFNTEDIKQYLAKQLGEADAEDLFKHLEKQRLVDTAKVPLLALFFSILWKKEKASFIDKTRTVVFSEIVRCILDYGNGKCTPGKYRTIEESKDILIELGRVALEALLNDDLLFEYGKLAAIKCEVSVIHGFLQITEDTENVRPAERVSFLHKTIQEFLAAWYIVYKCIPEGDLGPLQEQACDPAKCMRFKNVFQFICGLSNDGAVLVLHHPECHDCHWRHVLTAPSFPTAVVIICLSRTNRL</sequence>
<dbReference type="Proteomes" id="UP001163046">
    <property type="component" value="Unassembled WGS sequence"/>
</dbReference>
<organism evidence="2 3">
    <name type="scientific">Desmophyllum pertusum</name>
    <dbReference type="NCBI Taxonomy" id="174260"/>
    <lineage>
        <taxon>Eukaryota</taxon>
        <taxon>Metazoa</taxon>
        <taxon>Cnidaria</taxon>
        <taxon>Anthozoa</taxon>
        <taxon>Hexacorallia</taxon>
        <taxon>Scleractinia</taxon>
        <taxon>Caryophylliina</taxon>
        <taxon>Caryophylliidae</taxon>
        <taxon>Desmophyllum</taxon>
    </lineage>
</organism>
<dbReference type="Pfam" id="PF05729">
    <property type="entry name" value="NACHT"/>
    <property type="match status" value="1"/>
</dbReference>
<dbReference type="EMBL" id="MU827302">
    <property type="protein sequence ID" value="KAJ7365971.1"/>
    <property type="molecule type" value="Genomic_DNA"/>
</dbReference>
<reference evidence="2" key="1">
    <citation type="submission" date="2023-01" db="EMBL/GenBank/DDBJ databases">
        <title>Genome assembly of the deep-sea coral Lophelia pertusa.</title>
        <authorList>
            <person name="Herrera S."/>
            <person name="Cordes E."/>
        </authorList>
    </citation>
    <scope>NUCLEOTIDE SEQUENCE</scope>
    <source>
        <strain evidence="2">USNM1676648</strain>
        <tissue evidence="2">Polyp</tissue>
    </source>
</reference>
<evidence type="ECO:0000313" key="2">
    <source>
        <dbReference type="EMBL" id="KAJ7365971.1"/>
    </source>
</evidence>
<dbReference type="InterPro" id="IPR027417">
    <property type="entry name" value="P-loop_NTPase"/>
</dbReference>
<accession>A0A9W9YTG1</accession>
<dbReference type="PANTHER" id="PTHR46312:SF2">
    <property type="entry name" value="NUCLEOTIDE-BINDING OLIGOMERIZATION DOMAIN-CONTAINING PROTEIN 2-LIKE"/>
    <property type="match status" value="1"/>
</dbReference>
<dbReference type="PROSITE" id="PS50837">
    <property type="entry name" value="NACHT"/>
    <property type="match status" value="1"/>
</dbReference>
<evidence type="ECO:0000259" key="1">
    <source>
        <dbReference type="PROSITE" id="PS50837"/>
    </source>
</evidence>
<dbReference type="Gene3D" id="3.40.50.300">
    <property type="entry name" value="P-loop containing nucleotide triphosphate hydrolases"/>
    <property type="match status" value="1"/>
</dbReference>
<gene>
    <name evidence="2" type="ORF">OS493_002710</name>
</gene>
<dbReference type="OrthoDB" id="120976at2759"/>